<gene>
    <name evidence="1" type="ORF">UA08_04008</name>
</gene>
<dbReference type="Proteomes" id="UP000214365">
    <property type="component" value="Unassembled WGS sequence"/>
</dbReference>
<dbReference type="AlphaFoldDB" id="A0A1Q5Q8Q5"/>
<sequence length="194" mass="22076">MPSRYLSEVNDMVELKRSCEVNLCALDKLKASILSHQAQAAESLGEPTRAIALNKEVYEIRLQEKPRVKVMLCFTANNIAYCYNTANMHEESEKWRQRDFETAEAHYIEAQNAWLKGDQMRAHPFYAACLSKTGACCLDQGKVEAAIKHIRDSLEVTKIRKEDRVVEHARNLFKLSEAALQESLDDSEVEAAEL</sequence>
<dbReference type="OrthoDB" id="6161812at2759"/>
<dbReference type="InterPro" id="IPR011990">
    <property type="entry name" value="TPR-like_helical_dom_sf"/>
</dbReference>
<comment type="caution">
    <text evidence="1">The sequence shown here is derived from an EMBL/GenBank/DDBJ whole genome shotgun (WGS) entry which is preliminary data.</text>
</comment>
<dbReference type="EMBL" id="LFMY01000005">
    <property type="protein sequence ID" value="OKL60409.1"/>
    <property type="molecule type" value="Genomic_DNA"/>
</dbReference>
<dbReference type="GeneID" id="31003763"/>
<reference evidence="1 2" key="1">
    <citation type="submission" date="2015-06" db="EMBL/GenBank/DDBJ databases">
        <title>Talaromyces atroroseus IBT 11181 draft genome.</title>
        <authorList>
            <person name="Rasmussen K.B."/>
            <person name="Rasmussen S."/>
            <person name="Petersen B."/>
            <person name="Sicheritz-Ponten T."/>
            <person name="Mortensen U.H."/>
            <person name="Thrane U."/>
        </authorList>
    </citation>
    <scope>NUCLEOTIDE SEQUENCE [LARGE SCALE GENOMIC DNA]</scope>
    <source>
        <strain evidence="1 2">IBT 11181</strain>
    </source>
</reference>
<keyword evidence="2" id="KW-1185">Reference proteome</keyword>
<dbReference type="SUPFAM" id="SSF48452">
    <property type="entry name" value="TPR-like"/>
    <property type="match status" value="1"/>
</dbReference>
<evidence type="ECO:0000313" key="2">
    <source>
        <dbReference type="Proteomes" id="UP000214365"/>
    </source>
</evidence>
<dbReference type="Pfam" id="PF13424">
    <property type="entry name" value="TPR_12"/>
    <property type="match status" value="1"/>
</dbReference>
<accession>A0A1Q5Q8Q5</accession>
<dbReference type="RefSeq" id="XP_020120530.1">
    <property type="nucleotide sequence ID" value="XM_020266801.1"/>
</dbReference>
<name>A0A1Q5Q8Q5_TALAT</name>
<proteinExistence type="predicted"/>
<dbReference type="Gene3D" id="1.25.40.10">
    <property type="entry name" value="Tetratricopeptide repeat domain"/>
    <property type="match status" value="1"/>
</dbReference>
<organism evidence="1 2">
    <name type="scientific">Talaromyces atroroseus</name>
    <dbReference type="NCBI Taxonomy" id="1441469"/>
    <lineage>
        <taxon>Eukaryota</taxon>
        <taxon>Fungi</taxon>
        <taxon>Dikarya</taxon>
        <taxon>Ascomycota</taxon>
        <taxon>Pezizomycotina</taxon>
        <taxon>Eurotiomycetes</taxon>
        <taxon>Eurotiomycetidae</taxon>
        <taxon>Eurotiales</taxon>
        <taxon>Trichocomaceae</taxon>
        <taxon>Talaromyces</taxon>
        <taxon>Talaromyces sect. Trachyspermi</taxon>
    </lineage>
</organism>
<evidence type="ECO:0000313" key="1">
    <source>
        <dbReference type="EMBL" id="OKL60409.1"/>
    </source>
</evidence>
<protein>
    <submittedName>
        <fullName evidence="1">Uncharacterized protein</fullName>
    </submittedName>
</protein>